<feature type="compositionally biased region" description="Pro residues" evidence="1">
    <location>
        <begin position="24"/>
        <end position="33"/>
    </location>
</feature>
<feature type="region of interest" description="Disordered" evidence="1">
    <location>
        <begin position="1"/>
        <end position="39"/>
    </location>
</feature>
<dbReference type="Proteomes" id="UP000604046">
    <property type="component" value="Unassembled WGS sequence"/>
</dbReference>
<accession>A0A812HBY2</accession>
<reference evidence="2" key="1">
    <citation type="submission" date="2021-02" db="EMBL/GenBank/DDBJ databases">
        <authorList>
            <person name="Dougan E. K."/>
            <person name="Rhodes N."/>
            <person name="Thang M."/>
            <person name="Chan C."/>
        </authorList>
    </citation>
    <scope>NUCLEOTIDE SEQUENCE</scope>
</reference>
<dbReference type="EMBL" id="CAJNDS010000081">
    <property type="protein sequence ID" value="CAE6948106.1"/>
    <property type="molecule type" value="Genomic_DNA"/>
</dbReference>
<sequence length="138" mass="14923">MRARIRIGCGSLPGQELRKGKPHSTPPDKPPPQSEEFTTEKGCLKVSASSLPLHHVTSVCQATSSNHGQHTPKISCTDFWSVHVPMWLLLRSAEACADQCEHCARRGPGLCDQDVGGLQGLHGIGFTESFKDDSGLHI</sequence>
<evidence type="ECO:0000313" key="2">
    <source>
        <dbReference type="EMBL" id="CAE6948106.1"/>
    </source>
</evidence>
<gene>
    <name evidence="2" type="ORF">SNAT2548_LOCUS1476</name>
</gene>
<comment type="caution">
    <text evidence="2">The sequence shown here is derived from an EMBL/GenBank/DDBJ whole genome shotgun (WGS) entry which is preliminary data.</text>
</comment>
<protein>
    <submittedName>
        <fullName evidence="2">Uncharacterized protein</fullName>
    </submittedName>
</protein>
<organism evidence="2 3">
    <name type="scientific">Symbiodinium natans</name>
    <dbReference type="NCBI Taxonomy" id="878477"/>
    <lineage>
        <taxon>Eukaryota</taxon>
        <taxon>Sar</taxon>
        <taxon>Alveolata</taxon>
        <taxon>Dinophyceae</taxon>
        <taxon>Suessiales</taxon>
        <taxon>Symbiodiniaceae</taxon>
        <taxon>Symbiodinium</taxon>
    </lineage>
</organism>
<proteinExistence type="predicted"/>
<keyword evidence="3" id="KW-1185">Reference proteome</keyword>
<evidence type="ECO:0000313" key="3">
    <source>
        <dbReference type="Proteomes" id="UP000604046"/>
    </source>
</evidence>
<evidence type="ECO:0000256" key="1">
    <source>
        <dbReference type="SAM" id="MobiDB-lite"/>
    </source>
</evidence>
<dbReference type="AlphaFoldDB" id="A0A812HBY2"/>
<name>A0A812HBY2_9DINO</name>